<dbReference type="InterPro" id="IPR026960">
    <property type="entry name" value="RVT-Znf"/>
</dbReference>
<feature type="domain" description="Reverse transcriptase zinc-binding" evidence="1">
    <location>
        <begin position="19"/>
        <end position="102"/>
    </location>
</feature>
<comment type="caution">
    <text evidence="3">The sequence shown here is derived from an EMBL/GenBank/DDBJ whole genome shotgun (WGS) entry which is preliminary data.</text>
</comment>
<reference evidence="3 4" key="1">
    <citation type="submission" date="2024-01" db="EMBL/GenBank/DDBJ databases">
        <title>The complete chloroplast genome sequence of Lithospermum erythrorhizon: insights into the phylogenetic relationship among Boraginaceae species and the maternal lineages of purple gromwells.</title>
        <authorList>
            <person name="Okada T."/>
            <person name="Watanabe K."/>
        </authorList>
    </citation>
    <scope>NUCLEOTIDE SEQUENCE [LARGE SCALE GENOMIC DNA]</scope>
</reference>
<organism evidence="3 4">
    <name type="scientific">Lithospermum erythrorhizon</name>
    <name type="common">Purple gromwell</name>
    <name type="synonym">Lithospermum officinale var. erythrorhizon</name>
    <dbReference type="NCBI Taxonomy" id="34254"/>
    <lineage>
        <taxon>Eukaryota</taxon>
        <taxon>Viridiplantae</taxon>
        <taxon>Streptophyta</taxon>
        <taxon>Embryophyta</taxon>
        <taxon>Tracheophyta</taxon>
        <taxon>Spermatophyta</taxon>
        <taxon>Magnoliopsida</taxon>
        <taxon>eudicotyledons</taxon>
        <taxon>Gunneridae</taxon>
        <taxon>Pentapetalae</taxon>
        <taxon>asterids</taxon>
        <taxon>lamiids</taxon>
        <taxon>Boraginales</taxon>
        <taxon>Boraginaceae</taxon>
        <taxon>Boraginoideae</taxon>
        <taxon>Lithospermeae</taxon>
        <taxon>Lithospermum</taxon>
    </lineage>
</organism>
<evidence type="ECO:0000313" key="3">
    <source>
        <dbReference type="EMBL" id="GAA0160053.1"/>
    </source>
</evidence>
<dbReference type="EMBL" id="BAABME010019949">
    <property type="protein sequence ID" value="GAA0158869.1"/>
    <property type="molecule type" value="Genomic_DNA"/>
</dbReference>
<accession>A0AAV3QC32</accession>
<evidence type="ECO:0000313" key="2">
    <source>
        <dbReference type="EMBL" id="GAA0158869.1"/>
    </source>
</evidence>
<dbReference type="AlphaFoldDB" id="A0AAV3QC32"/>
<protein>
    <recommendedName>
        <fullName evidence="1">Reverse transcriptase zinc-binding domain-containing protein</fullName>
    </recommendedName>
</protein>
<dbReference type="Proteomes" id="UP001454036">
    <property type="component" value="Unassembled WGS sequence"/>
</dbReference>
<evidence type="ECO:0000259" key="1">
    <source>
        <dbReference type="Pfam" id="PF13966"/>
    </source>
</evidence>
<gene>
    <name evidence="2" type="ORF">LIER_38741</name>
    <name evidence="3" type="ORF">LIER_38967</name>
</gene>
<proteinExistence type="predicted"/>
<name>A0AAV3QC32_LITER</name>
<dbReference type="EMBL" id="BAABME010020314">
    <property type="protein sequence ID" value="GAA0160053.1"/>
    <property type="molecule type" value="Genomic_DNA"/>
</dbReference>
<evidence type="ECO:0000313" key="4">
    <source>
        <dbReference type="Proteomes" id="UP001454036"/>
    </source>
</evidence>
<sequence length="122" mass="14430">MNDDYSVAPLWKLSNDGSFNAKATWNHVRESSPSLYLYSIIWNNIVPRKCSFLTWRLLKGWIPVDSILRTKGMQIVYKCQYCSAYETLYHVFVDCEVAWNTWAYFARLFEVNISKHMSIRNC</sequence>
<dbReference type="Pfam" id="PF13966">
    <property type="entry name" value="zf-RVT"/>
    <property type="match status" value="1"/>
</dbReference>
<keyword evidence="4" id="KW-1185">Reference proteome</keyword>